<feature type="transmembrane region" description="Helical" evidence="2">
    <location>
        <begin position="324"/>
        <end position="342"/>
    </location>
</feature>
<feature type="transmembrane region" description="Helical" evidence="2">
    <location>
        <begin position="863"/>
        <end position="881"/>
    </location>
</feature>
<organism evidence="3 4">
    <name type="scientific">Trypanosoma conorhini</name>
    <dbReference type="NCBI Taxonomy" id="83891"/>
    <lineage>
        <taxon>Eukaryota</taxon>
        <taxon>Discoba</taxon>
        <taxon>Euglenozoa</taxon>
        <taxon>Kinetoplastea</taxon>
        <taxon>Metakinetoplastina</taxon>
        <taxon>Trypanosomatida</taxon>
        <taxon>Trypanosomatidae</taxon>
        <taxon>Trypanosoma</taxon>
    </lineage>
</organism>
<keyword evidence="4" id="KW-1185">Reference proteome</keyword>
<dbReference type="OrthoDB" id="10046650at2759"/>
<gene>
    <name evidence="3" type="ORF">Tco025E_01984</name>
</gene>
<feature type="transmembrane region" description="Helical" evidence="2">
    <location>
        <begin position="721"/>
        <end position="741"/>
    </location>
</feature>
<protein>
    <recommendedName>
        <fullName evidence="5">Transmembrane protein</fullName>
    </recommendedName>
</protein>
<evidence type="ECO:0000313" key="4">
    <source>
        <dbReference type="Proteomes" id="UP000284403"/>
    </source>
</evidence>
<feature type="transmembrane region" description="Helical" evidence="2">
    <location>
        <begin position="568"/>
        <end position="588"/>
    </location>
</feature>
<feature type="compositionally biased region" description="Pro residues" evidence="1">
    <location>
        <begin position="1"/>
        <end position="22"/>
    </location>
</feature>
<evidence type="ECO:0000256" key="2">
    <source>
        <dbReference type="SAM" id="Phobius"/>
    </source>
</evidence>
<feature type="transmembrane region" description="Helical" evidence="2">
    <location>
        <begin position="172"/>
        <end position="192"/>
    </location>
</feature>
<feature type="transmembrane region" description="Helical" evidence="2">
    <location>
        <begin position="917"/>
        <end position="937"/>
    </location>
</feature>
<feature type="transmembrane region" description="Helical" evidence="2">
    <location>
        <begin position="354"/>
        <end position="370"/>
    </location>
</feature>
<feature type="transmembrane region" description="Helical" evidence="2">
    <location>
        <begin position="887"/>
        <end position="905"/>
    </location>
</feature>
<feature type="transmembrane region" description="Helical" evidence="2">
    <location>
        <begin position="440"/>
        <end position="459"/>
    </location>
</feature>
<feature type="region of interest" description="Disordered" evidence="1">
    <location>
        <begin position="1"/>
        <end position="38"/>
    </location>
</feature>
<dbReference type="PANTHER" id="PTHR35313">
    <property type="entry name" value="NO EXINE FORMATION 1"/>
    <property type="match status" value="1"/>
</dbReference>
<feature type="transmembrane region" description="Helical" evidence="2">
    <location>
        <begin position="761"/>
        <end position="782"/>
    </location>
</feature>
<feature type="transmembrane region" description="Helical" evidence="2">
    <location>
        <begin position="528"/>
        <end position="548"/>
    </location>
</feature>
<feature type="transmembrane region" description="Helical" evidence="2">
    <location>
        <begin position="1060"/>
        <end position="1079"/>
    </location>
</feature>
<name>A0A3R7N5J0_9TRYP</name>
<dbReference type="RefSeq" id="XP_029230950.1">
    <property type="nucleotide sequence ID" value="XM_029368920.1"/>
</dbReference>
<feature type="transmembrane region" description="Helical" evidence="2">
    <location>
        <begin position="595"/>
        <end position="614"/>
    </location>
</feature>
<feature type="transmembrane region" description="Helical" evidence="2">
    <location>
        <begin position="1124"/>
        <end position="1140"/>
    </location>
</feature>
<feature type="transmembrane region" description="Helical" evidence="2">
    <location>
        <begin position="240"/>
        <end position="261"/>
    </location>
</feature>
<feature type="transmembrane region" description="Helical" evidence="2">
    <location>
        <begin position="480"/>
        <end position="497"/>
    </location>
</feature>
<dbReference type="Proteomes" id="UP000284403">
    <property type="component" value="Unassembled WGS sequence"/>
</dbReference>
<feature type="transmembrane region" description="Helical" evidence="2">
    <location>
        <begin position="198"/>
        <end position="220"/>
    </location>
</feature>
<feature type="transmembrane region" description="Helical" evidence="2">
    <location>
        <begin position="1091"/>
        <end position="1112"/>
    </location>
</feature>
<dbReference type="GeneID" id="40315595"/>
<comment type="caution">
    <text evidence="3">The sequence shown here is derived from an EMBL/GenBank/DDBJ whole genome shotgun (WGS) entry which is preliminary data.</text>
</comment>
<reference evidence="3 4" key="1">
    <citation type="journal article" date="2018" name="BMC Genomics">
        <title>Genomic comparison of Trypanosoma conorhini and Trypanosoma rangeli to Trypanosoma cruzi strains of high and low virulence.</title>
        <authorList>
            <person name="Bradwell K.R."/>
            <person name="Koparde V.N."/>
            <person name="Matveyev A.V."/>
            <person name="Serrano M.G."/>
            <person name="Alves J.M."/>
            <person name="Parikh H."/>
            <person name="Huang B."/>
            <person name="Lee V."/>
            <person name="Espinosa-Alvarez O."/>
            <person name="Ortiz P.A."/>
            <person name="Costa-Martins A.G."/>
            <person name="Teixeira M.M."/>
            <person name="Buck G.A."/>
        </authorList>
    </citation>
    <scope>NUCLEOTIDE SEQUENCE [LARGE SCALE GENOMIC DNA]</scope>
    <source>
        <strain evidence="3 4">025E</strain>
    </source>
</reference>
<feature type="transmembrane region" description="Helical" evidence="2">
    <location>
        <begin position="408"/>
        <end position="425"/>
    </location>
</feature>
<feature type="transmembrane region" description="Helical" evidence="2">
    <location>
        <begin position="654"/>
        <end position="677"/>
    </location>
</feature>
<evidence type="ECO:0000313" key="3">
    <source>
        <dbReference type="EMBL" id="RNF25744.1"/>
    </source>
</evidence>
<sequence length="1173" mass="129638">MRPSEVPPAEGPPAFPTFPLPPGDNDSSTPGRQYPAGNGLQYAAAAQTSSSAAPVFVQEAHTRREEYANEAIQATAEHWVQEQARRETRKQAARMESDFVLGAAVGEEREASEGSLEFVTGPPRFVGRVILLLAVGLFGAIPLMSPFALTVLLTGCVVTYAADFAGYRRGCVLAIIGTTGLFGVALFLSNLHASISSVGPLCMILSLLGLLLMAAMAAFLHFHWMQLYFPELICLMERCVLGVTPILTLPSLLSTITALVGSRHAPAWFMVAMCVLHRYFYGPLESSFLMRRRLVRGERETDGACEEEPTEEVKSLQANGRAEAITFTLLLVSLPSLLYIFFQSNFIDAWLPNTLNAFGMICGPVAYLCFDPKRSLWFLLPERQTLHHRIGCDPLGVHETVEKYRNPFLILSVAVGLHWAIYRVLHSRYRFLFNGMPPPFNAVCLTFAMYLGLYAAYAVKILLDADKQGKDTRSTRYMGQRVASVVAAALSCIFLAVSAGVPGIFLILMVLCVSSVNIFLLDRANTGPMLSFTVFSSLLLLWWMYRMFSFIVVDLHVLGESTTVPTPLVAMSVLWCYVLSCVAFTVSFSTNKIPFILALFAHSLQVAWVEHVLYSQKEDNVYPAVLVPLTSAVGVLLASRLYKNETLGLHEAALIAASYIAKLLTFVVEVTGSYYLAESAESDKRYFHAIEIGLAWWSALFAGFVVVVFELKRGRHLRNTYARPLTALFVVSALAMTASTARNFQRAVFEFFTQTRLADSNSVHVILGTSFLFFSLVTYPFFARHAGLHTFMYPLRTMARGALALGVILLVTQPTRITEHGGEVEFDFVDEDVSRYCSVAGMMLLVAGRLIPMTSLHFSLRAVYWLLTTVLLSVGLAMYVLPVPTVYLFAGICGFVYFSLLTLDVAHYRKLSSNEGWVVYAVSVCFMIFSLIVTGRVDVRKYAGGSPLLMWEIYTTGRRRQLSVAGITSLFMAIVLKFRVCGKSLVPDALPLTSEVIEQVGLLVNYTTVIAVSALTTHNIWCNGSEPGLHVATSLFLLLLADDGVLFTGLERGHFRYFPVLVYLLGVLWLCLLYDAYAASQTVLGGVVQCLWSVFYALPVVPSHVSLLLLLWFGKRRGGTPTSGVLAFVALDMLCLLFSARKTLQWMAIVGVCGQSARLFEAQFWKKRLETVL</sequence>
<dbReference type="AlphaFoldDB" id="A0A3R7N5J0"/>
<feature type="transmembrane region" description="Helical" evidence="2">
    <location>
        <begin position="267"/>
        <end position="284"/>
    </location>
</feature>
<feature type="transmembrane region" description="Helical" evidence="2">
    <location>
        <begin position="689"/>
        <end position="709"/>
    </location>
</feature>
<keyword evidence="2" id="KW-1133">Transmembrane helix</keyword>
<keyword evidence="2" id="KW-0812">Transmembrane</keyword>
<proteinExistence type="predicted"/>
<dbReference type="PANTHER" id="PTHR35313:SF1">
    <property type="entry name" value="NO EXINE FORMATION 1"/>
    <property type="match status" value="1"/>
</dbReference>
<keyword evidence="2" id="KW-0472">Membrane</keyword>
<feature type="transmembrane region" description="Helical" evidence="2">
    <location>
        <begin position="620"/>
        <end position="642"/>
    </location>
</feature>
<evidence type="ECO:0000256" key="1">
    <source>
        <dbReference type="SAM" id="MobiDB-lite"/>
    </source>
</evidence>
<accession>A0A3R7N5J0</accession>
<dbReference type="EMBL" id="MKKU01000074">
    <property type="protein sequence ID" value="RNF25744.1"/>
    <property type="molecule type" value="Genomic_DNA"/>
</dbReference>
<evidence type="ECO:0008006" key="5">
    <source>
        <dbReference type="Google" id="ProtNLM"/>
    </source>
</evidence>
<feature type="transmembrane region" description="Helical" evidence="2">
    <location>
        <begin position="503"/>
        <end position="521"/>
    </location>
</feature>